<evidence type="ECO:0000313" key="3">
    <source>
        <dbReference type="EMBL" id="CAD8463899.1"/>
    </source>
</evidence>
<dbReference type="InterPro" id="IPR008928">
    <property type="entry name" value="6-hairpin_glycosidase_sf"/>
</dbReference>
<keyword evidence="1" id="KW-1133">Transmembrane helix</keyword>
<name>A0A7S0DV82_9EUKA</name>
<dbReference type="Pfam" id="PF22422">
    <property type="entry name" value="MGH1-like_GH"/>
    <property type="match status" value="1"/>
</dbReference>
<proteinExistence type="predicted"/>
<protein>
    <recommendedName>
        <fullName evidence="2">Mannosylglycerate hydrolase MGH1-like glycoside hydrolase domain-containing protein</fullName>
    </recommendedName>
</protein>
<keyword evidence="1" id="KW-0472">Membrane</keyword>
<accession>A0A7S0DV82</accession>
<dbReference type="InterPro" id="IPR012341">
    <property type="entry name" value="6hp_glycosidase-like_sf"/>
</dbReference>
<keyword evidence="1" id="KW-0812">Transmembrane</keyword>
<dbReference type="SUPFAM" id="SSF48208">
    <property type="entry name" value="Six-hairpin glycosidases"/>
    <property type="match status" value="1"/>
</dbReference>
<dbReference type="GO" id="GO:0005975">
    <property type="term" value="P:carbohydrate metabolic process"/>
    <property type="evidence" value="ECO:0007669"/>
    <property type="project" value="InterPro"/>
</dbReference>
<dbReference type="AlphaFoldDB" id="A0A7S0DV82"/>
<evidence type="ECO:0000256" key="1">
    <source>
        <dbReference type="SAM" id="Phobius"/>
    </source>
</evidence>
<reference evidence="3" key="1">
    <citation type="submission" date="2021-01" db="EMBL/GenBank/DDBJ databases">
        <authorList>
            <person name="Corre E."/>
            <person name="Pelletier E."/>
            <person name="Niang G."/>
            <person name="Scheremetjew M."/>
            <person name="Finn R."/>
            <person name="Kale V."/>
            <person name="Holt S."/>
            <person name="Cochrane G."/>
            <person name="Meng A."/>
            <person name="Brown T."/>
            <person name="Cohen L."/>
        </authorList>
    </citation>
    <scope>NUCLEOTIDE SEQUENCE</scope>
    <source>
        <strain evidence="3">CCMP2058</strain>
    </source>
</reference>
<dbReference type="Gene3D" id="1.50.10.10">
    <property type="match status" value="1"/>
</dbReference>
<feature type="transmembrane region" description="Helical" evidence="1">
    <location>
        <begin position="12"/>
        <end position="29"/>
    </location>
</feature>
<organism evidence="3">
    <name type="scientific">Amorphochlora amoebiformis</name>
    <dbReference type="NCBI Taxonomy" id="1561963"/>
    <lineage>
        <taxon>Eukaryota</taxon>
        <taxon>Sar</taxon>
        <taxon>Rhizaria</taxon>
        <taxon>Cercozoa</taxon>
        <taxon>Chlorarachniophyceae</taxon>
        <taxon>Amorphochlora</taxon>
    </lineage>
</organism>
<sequence>MGFEHGTSRIWGLAGLVCMLRFGFAMGFWEGGKRTGLEIGREERFSVLDPNDHKHYFPSQVCYNWAKTNVPFIDFPDIDIMRAYYYRWCSYRKHIKNTKSIDGFVVSEFKENVPWAGLHNTISAAAGHHIMEGRWIKNQKILDDYIRFWFLNAESKIDRYTNWIIWASLERSKITGNTTILRQIYPKAVGIFFDVYVPKYLSSSPRNKKDWPGGRHCWRQTDDRDAMEVSVSGSGCRTSIASVMYGEASALAEIARICKDPKRAEIFSKWASFSRSVLLEQNWNPKTGFFSTIPSPKRPLVPDSVIQLKGECDLNARRTPNKTVDVRELFGFMPWYYSDPDKPLIPLSQARKYSHMFNYLLPEKIEEGFYAKWGLRTLPKADKCYNYSYTHGDCWNGPSWPFETSRVLHSLAGFLNEYKSKKELGLENETPKITSNLFGLLLRQYARQHTRTYAVNDTALTSGSGHIFENLHPDYGYWNNRNIMYSKQATNKDMGDDYNHSVFCDLVLSGLLGIRNGRTESGIWMVLNPLLDPAFTTRFIADGIRYKGHDVTVIYNQHTRGEKLRVLVDGVLVAYRDTLGRLEVTVEAISDLKNH</sequence>
<dbReference type="InterPro" id="IPR054491">
    <property type="entry name" value="MGH1-like_GH"/>
</dbReference>
<evidence type="ECO:0000259" key="2">
    <source>
        <dbReference type="Pfam" id="PF22422"/>
    </source>
</evidence>
<gene>
    <name evidence="3" type="ORF">LAMO00422_LOCUS22865</name>
</gene>
<feature type="domain" description="Mannosylglycerate hydrolase MGH1-like glycoside hydrolase" evidence="2">
    <location>
        <begin position="120"/>
        <end position="501"/>
    </location>
</feature>
<dbReference type="EMBL" id="HBEM01033535">
    <property type="protein sequence ID" value="CAD8463899.1"/>
    <property type="molecule type" value="Transcribed_RNA"/>
</dbReference>